<sequence length="241" mass="26299">MNADTAFAPFLVRAHLSTGLAHASPWGIALDGILAAELWADHKAGALDRGEYVPALSPEKTPPDLELPLARCTLAGADWHWCATCSFPEDPAGDPVVRHWASRTDHRGLEELASSVPAVISDRQGRYRARYMPLMITNSRTVTWRGVGDLTAVAAIVSGLDVIGKKRAHGEGRVLRWEFENRAGEDLWEFSHEHADGTLGRTTPASCVASRDAPVTSGFGLAGVRPPYMHPTRMRELHLPR</sequence>
<organism evidence="1 2">
    <name type="scientific">Rhodococcus qingshengii JCM 15477</name>
    <dbReference type="NCBI Taxonomy" id="1303681"/>
    <lineage>
        <taxon>Bacteria</taxon>
        <taxon>Bacillati</taxon>
        <taxon>Actinomycetota</taxon>
        <taxon>Actinomycetes</taxon>
        <taxon>Mycobacteriales</taxon>
        <taxon>Nocardiaceae</taxon>
        <taxon>Rhodococcus</taxon>
        <taxon>Rhodococcus erythropolis group</taxon>
    </lineage>
</organism>
<dbReference type="AlphaFoldDB" id="A0AB38RNZ5"/>
<accession>A0AB38RNZ5</accession>
<evidence type="ECO:0008006" key="3">
    <source>
        <dbReference type="Google" id="ProtNLM"/>
    </source>
</evidence>
<keyword evidence="2" id="KW-1185">Reference proteome</keyword>
<gene>
    <name evidence="1" type="ORF">M0639_33905</name>
</gene>
<geneLocation type="plasmid" evidence="1 2">
    <name>pdjl-6-5</name>
</geneLocation>
<evidence type="ECO:0000313" key="2">
    <source>
        <dbReference type="Proteomes" id="UP000831484"/>
    </source>
</evidence>
<evidence type="ECO:0000313" key="1">
    <source>
        <dbReference type="EMBL" id="UPU47072.1"/>
    </source>
</evidence>
<dbReference type="EMBL" id="CP096568">
    <property type="protein sequence ID" value="UPU47072.1"/>
    <property type="molecule type" value="Genomic_DNA"/>
</dbReference>
<proteinExistence type="predicted"/>
<keyword evidence="1" id="KW-0614">Plasmid</keyword>
<reference evidence="2" key="1">
    <citation type="journal article" date="2022" name="Environ. Microbiol.">
        <title>Functional analysis, diversity, and distribution of carbendazim hydrolases MheI and CbmA, responsible for the initial step in carbendazim degradation.</title>
        <authorList>
            <person name="Zhang M."/>
            <person name="Bai X."/>
            <person name="Li Q."/>
            <person name="Zhang L."/>
            <person name="Zhu Q."/>
            <person name="Gao S."/>
            <person name="Ke Z."/>
            <person name="Jiang M."/>
            <person name="Hu J."/>
            <person name="Qiu J."/>
            <person name="Hong Q."/>
        </authorList>
    </citation>
    <scope>NUCLEOTIDE SEQUENCE [LARGE SCALE GENOMIC DNA]</scope>
    <source>
        <strain evidence="2">djl-6</strain>
    </source>
</reference>
<dbReference type="Proteomes" id="UP000831484">
    <property type="component" value="Plasmid pdjl-6-5"/>
</dbReference>
<dbReference type="RefSeq" id="WP_011331661.1">
    <property type="nucleotide sequence ID" value="NZ_CP096568.1"/>
</dbReference>
<name>A0AB38RNZ5_RHOSG</name>
<protein>
    <recommendedName>
        <fullName evidence="3">CRISPR-associated protein</fullName>
    </recommendedName>
</protein>